<dbReference type="NCBIfam" id="NF003652">
    <property type="entry name" value="PRK05286.2-5"/>
    <property type="match status" value="1"/>
</dbReference>
<evidence type="ECO:0000313" key="17">
    <source>
        <dbReference type="Proteomes" id="UP001229244"/>
    </source>
</evidence>
<comment type="subcellular location">
    <subcellularLocation>
        <location evidence="3">Membrane</location>
    </subcellularLocation>
</comment>
<keyword evidence="17" id="KW-1185">Reference proteome</keyword>
<comment type="similarity">
    <text evidence="5">Belongs to the dihydroorotate dehydrogenase family. Type 2 subfamily.</text>
</comment>
<evidence type="ECO:0000256" key="10">
    <source>
        <dbReference type="ARBA" id="ARBA00022975"/>
    </source>
</evidence>
<dbReference type="GO" id="GO:0009220">
    <property type="term" value="P:pyrimidine ribonucleotide biosynthetic process"/>
    <property type="evidence" value="ECO:0007669"/>
    <property type="project" value="UniProtKB-UniRule"/>
</dbReference>
<protein>
    <recommendedName>
        <fullName evidence="7 14">Dihydroorotate dehydrogenase (quinone)</fullName>
        <ecNumber evidence="6 14">1.3.5.2</ecNumber>
    </recommendedName>
</protein>
<evidence type="ECO:0000313" key="16">
    <source>
        <dbReference type="EMBL" id="MDQ0313789.1"/>
    </source>
</evidence>
<dbReference type="GO" id="GO:0016020">
    <property type="term" value="C:membrane"/>
    <property type="evidence" value="ECO:0007669"/>
    <property type="project" value="UniProtKB-SubCell"/>
</dbReference>
<evidence type="ECO:0000256" key="9">
    <source>
        <dbReference type="ARBA" id="ARBA00022643"/>
    </source>
</evidence>
<dbReference type="PANTHER" id="PTHR48109:SF4">
    <property type="entry name" value="DIHYDROOROTATE DEHYDROGENASE (QUINONE), MITOCHONDRIAL"/>
    <property type="match status" value="1"/>
</dbReference>
<evidence type="ECO:0000256" key="2">
    <source>
        <dbReference type="ARBA" id="ARBA00003125"/>
    </source>
</evidence>
<dbReference type="RefSeq" id="WP_306883583.1">
    <property type="nucleotide sequence ID" value="NZ_JAUSUL010000001.1"/>
</dbReference>
<dbReference type="PANTHER" id="PTHR48109">
    <property type="entry name" value="DIHYDROOROTATE DEHYDROGENASE (QUINONE), MITOCHONDRIAL-RELATED"/>
    <property type="match status" value="1"/>
</dbReference>
<evidence type="ECO:0000256" key="8">
    <source>
        <dbReference type="ARBA" id="ARBA00022630"/>
    </source>
</evidence>
<dbReference type="GO" id="GO:0006207">
    <property type="term" value="P:'de novo' pyrimidine nucleobase biosynthetic process"/>
    <property type="evidence" value="ECO:0007669"/>
    <property type="project" value="UniProtKB-UniRule"/>
</dbReference>
<evidence type="ECO:0000256" key="11">
    <source>
        <dbReference type="ARBA" id="ARBA00023002"/>
    </source>
</evidence>
<dbReference type="AlphaFoldDB" id="A0AAE3VKE4"/>
<dbReference type="GO" id="GO:0106430">
    <property type="term" value="F:dihydroorotate dehydrogenase (quinone) activity"/>
    <property type="evidence" value="ECO:0007669"/>
    <property type="project" value="UniProtKB-EC"/>
</dbReference>
<dbReference type="InterPro" id="IPR050074">
    <property type="entry name" value="DHO_dehydrogenase"/>
</dbReference>
<dbReference type="PROSITE" id="PS00911">
    <property type="entry name" value="DHODEHASE_1"/>
    <property type="match status" value="1"/>
</dbReference>
<proteinExistence type="inferred from homology"/>
<evidence type="ECO:0000259" key="15">
    <source>
        <dbReference type="Pfam" id="PF01180"/>
    </source>
</evidence>
<dbReference type="NCBIfam" id="NF003645">
    <property type="entry name" value="PRK05286.1-2"/>
    <property type="match status" value="1"/>
</dbReference>
<evidence type="ECO:0000256" key="14">
    <source>
        <dbReference type="NCBIfam" id="TIGR01036"/>
    </source>
</evidence>
<dbReference type="Proteomes" id="UP001229244">
    <property type="component" value="Unassembled WGS sequence"/>
</dbReference>
<dbReference type="InterPro" id="IPR013785">
    <property type="entry name" value="Aldolase_TIM"/>
</dbReference>
<dbReference type="NCBIfam" id="TIGR01036">
    <property type="entry name" value="pyrD_sub2"/>
    <property type="match status" value="1"/>
</dbReference>
<evidence type="ECO:0000256" key="7">
    <source>
        <dbReference type="ARBA" id="ARBA00018366"/>
    </source>
</evidence>
<evidence type="ECO:0000256" key="5">
    <source>
        <dbReference type="ARBA" id="ARBA00005359"/>
    </source>
</evidence>
<evidence type="ECO:0000256" key="4">
    <source>
        <dbReference type="ARBA" id="ARBA00005161"/>
    </source>
</evidence>
<dbReference type="InterPro" id="IPR005720">
    <property type="entry name" value="Dihydroorotate_DH_cat"/>
</dbReference>
<comment type="caution">
    <text evidence="16">The sequence shown here is derived from an EMBL/GenBank/DDBJ whole genome shotgun (WGS) entry which is preliminary data.</text>
</comment>
<evidence type="ECO:0000256" key="1">
    <source>
        <dbReference type="ARBA" id="ARBA00001917"/>
    </source>
</evidence>
<reference evidence="16" key="1">
    <citation type="submission" date="2023-07" db="EMBL/GenBank/DDBJ databases">
        <title>Genomic Encyclopedia of Type Strains, Phase IV (KMG-IV): sequencing the most valuable type-strain genomes for metagenomic binning, comparative biology and taxonomic classification.</title>
        <authorList>
            <person name="Goeker M."/>
        </authorList>
    </citation>
    <scope>NUCLEOTIDE SEQUENCE</scope>
    <source>
        <strain evidence="16">DSM 21202</strain>
    </source>
</reference>
<sequence length="364" mass="38319">MNGLAARFGPRALHLLDPERAHRVTIRLLSDGLVPADPVPADPALSVRAFGLDFPNPLGMAAGFDKDAEVPDALLKLGFGFVEVGTVTPLAQPGNPRPRAFRLRRDHALINRFGFNSEGHAAAHRRLAARPASGIVGVNLGANKISHDRIDDYVRGIGTFADVASYFTINISSPNTPGLRDLQGAEALKELLARVATAREEAASTGRRVPLLVKVAPDLDELGIDTIARTVLDHGIDGLIVSNTTIARPNLREARLSGEAGGLSGKPLFHPSTVVLARFADRLEGKMPLVGVGGITSGATAFAKIAAGASLIQVYTGLVYDGALVGEILRHLGAEVRRRGLSSITEAVGCERDAWARGEGSVSA</sequence>
<gene>
    <name evidence="16" type="ORF">J2S73_000226</name>
</gene>
<dbReference type="Pfam" id="PF01180">
    <property type="entry name" value="DHO_dh"/>
    <property type="match status" value="1"/>
</dbReference>
<dbReference type="Gene3D" id="3.20.20.70">
    <property type="entry name" value="Aldolase class I"/>
    <property type="match status" value="1"/>
</dbReference>
<organism evidence="16 17">
    <name type="scientific">Amorphus orientalis</name>
    <dbReference type="NCBI Taxonomy" id="649198"/>
    <lineage>
        <taxon>Bacteria</taxon>
        <taxon>Pseudomonadati</taxon>
        <taxon>Pseudomonadota</taxon>
        <taxon>Alphaproteobacteria</taxon>
        <taxon>Hyphomicrobiales</taxon>
        <taxon>Amorphaceae</taxon>
        <taxon>Amorphus</taxon>
    </lineage>
</organism>
<comment type="function">
    <text evidence="2">Catalyzes the conversion of dihydroorotate to orotate with quinone as electron acceptor.</text>
</comment>
<dbReference type="InterPro" id="IPR005719">
    <property type="entry name" value="Dihydroorotate_DH_2"/>
</dbReference>
<evidence type="ECO:0000256" key="6">
    <source>
        <dbReference type="ARBA" id="ARBA00012791"/>
    </source>
</evidence>
<dbReference type="EMBL" id="JAUSUL010000001">
    <property type="protein sequence ID" value="MDQ0313789.1"/>
    <property type="molecule type" value="Genomic_DNA"/>
</dbReference>
<accession>A0AAE3VKE4</accession>
<keyword evidence="9" id="KW-0288">FMN</keyword>
<dbReference type="SUPFAM" id="SSF51395">
    <property type="entry name" value="FMN-linked oxidoreductases"/>
    <property type="match status" value="1"/>
</dbReference>
<dbReference type="PROSITE" id="PS00912">
    <property type="entry name" value="DHODEHASE_2"/>
    <property type="match status" value="1"/>
</dbReference>
<comment type="cofactor">
    <cofactor evidence="1">
        <name>FMN</name>
        <dbReference type="ChEBI" id="CHEBI:58210"/>
    </cofactor>
</comment>
<comment type="catalytic activity">
    <reaction evidence="13">
        <text>(S)-dihydroorotate + a quinone = orotate + a quinol</text>
        <dbReference type="Rhea" id="RHEA:30187"/>
        <dbReference type="ChEBI" id="CHEBI:24646"/>
        <dbReference type="ChEBI" id="CHEBI:30839"/>
        <dbReference type="ChEBI" id="CHEBI:30864"/>
        <dbReference type="ChEBI" id="CHEBI:132124"/>
        <dbReference type="EC" id="1.3.5.2"/>
    </reaction>
</comment>
<evidence type="ECO:0000256" key="13">
    <source>
        <dbReference type="ARBA" id="ARBA00048639"/>
    </source>
</evidence>
<keyword evidence="8" id="KW-0285">Flavoprotein</keyword>
<feature type="domain" description="Dihydroorotate dehydrogenase catalytic" evidence="15">
    <location>
        <begin position="45"/>
        <end position="329"/>
    </location>
</feature>
<name>A0AAE3VKE4_9HYPH</name>
<dbReference type="GO" id="GO:0005737">
    <property type="term" value="C:cytoplasm"/>
    <property type="evidence" value="ECO:0007669"/>
    <property type="project" value="InterPro"/>
</dbReference>
<dbReference type="InterPro" id="IPR001295">
    <property type="entry name" value="Dihydroorotate_DH_CS"/>
</dbReference>
<dbReference type="EC" id="1.3.5.2" evidence="6 14"/>
<keyword evidence="12" id="KW-0472">Membrane</keyword>
<evidence type="ECO:0000256" key="12">
    <source>
        <dbReference type="ARBA" id="ARBA00023136"/>
    </source>
</evidence>
<keyword evidence="11 16" id="KW-0560">Oxidoreductase</keyword>
<evidence type="ECO:0000256" key="3">
    <source>
        <dbReference type="ARBA" id="ARBA00004370"/>
    </source>
</evidence>
<dbReference type="CDD" id="cd04738">
    <property type="entry name" value="DHOD_2_like"/>
    <property type="match status" value="1"/>
</dbReference>
<comment type="pathway">
    <text evidence="4">Pyrimidine metabolism; UMP biosynthesis via de novo pathway; orotate from (S)-dihydroorotate (quinone route): step 1/1.</text>
</comment>
<keyword evidence="10" id="KW-0665">Pyrimidine biosynthesis</keyword>